<dbReference type="InterPro" id="IPR036397">
    <property type="entry name" value="RNaseH_sf"/>
</dbReference>
<accession>A0AA47P9V0</accession>
<name>A0AA47P9V0_MERPO</name>
<dbReference type="PROSITE" id="PS50994">
    <property type="entry name" value="INTEGRASE"/>
    <property type="match status" value="1"/>
</dbReference>
<dbReference type="Gene3D" id="3.30.420.10">
    <property type="entry name" value="Ribonuclease H-like superfamily/Ribonuclease H"/>
    <property type="match status" value="1"/>
</dbReference>
<dbReference type="Proteomes" id="UP001174136">
    <property type="component" value="Unassembled WGS sequence"/>
</dbReference>
<sequence>MDSMLLQTNTIGSLPRFFHGGYCRPQSIHWAPDDRFYVKEPWEWLYLEVLGPLPVTQNKHKFIVTVTDLYSKWVEALPIQSCVSAQVTRHIVDIVKHFGYPLGILSRLPQDLVEQINMELRDPLSIPSSLLIFHQQTGTIDFTTQRAVDRMVSELVQQHSADWDVYLPAQVFRLCLKEHSKTKEKPFSLLCTKEVEPVRTPRLLNVRVSFHFLLFFQNLGTCRIS</sequence>
<evidence type="ECO:0000313" key="3">
    <source>
        <dbReference type="Proteomes" id="UP001174136"/>
    </source>
</evidence>
<protein>
    <submittedName>
        <fullName evidence="2">Gypsy retrotransposon integrase-like protein 1</fullName>
    </submittedName>
</protein>
<dbReference type="AlphaFoldDB" id="A0AA47P9V0"/>
<organism evidence="2 3">
    <name type="scientific">Merluccius polli</name>
    <name type="common">Benguela hake</name>
    <name type="synonym">Merluccius cadenati</name>
    <dbReference type="NCBI Taxonomy" id="89951"/>
    <lineage>
        <taxon>Eukaryota</taxon>
        <taxon>Metazoa</taxon>
        <taxon>Chordata</taxon>
        <taxon>Craniata</taxon>
        <taxon>Vertebrata</taxon>
        <taxon>Euteleostomi</taxon>
        <taxon>Actinopterygii</taxon>
        <taxon>Neopterygii</taxon>
        <taxon>Teleostei</taxon>
        <taxon>Neoteleostei</taxon>
        <taxon>Acanthomorphata</taxon>
        <taxon>Zeiogadaria</taxon>
        <taxon>Gadariae</taxon>
        <taxon>Gadiformes</taxon>
        <taxon>Gadoidei</taxon>
        <taxon>Merlucciidae</taxon>
        <taxon>Merluccius</taxon>
    </lineage>
</organism>
<comment type="caution">
    <text evidence="2">The sequence shown here is derived from an EMBL/GenBank/DDBJ whole genome shotgun (WGS) entry which is preliminary data.</text>
</comment>
<dbReference type="GO" id="GO:0003676">
    <property type="term" value="F:nucleic acid binding"/>
    <property type="evidence" value="ECO:0007669"/>
    <property type="project" value="InterPro"/>
</dbReference>
<keyword evidence="3" id="KW-1185">Reference proteome</keyword>
<proteinExistence type="predicted"/>
<feature type="domain" description="Integrase catalytic" evidence="1">
    <location>
        <begin position="37"/>
        <end position="194"/>
    </location>
</feature>
<dbReference type="EMBL" id="JAOPHQ010000635">
    <property type="protein sequence ID" value="KAK0153740.1"/>
    <property type="molecule type" value="Genomic_DNA"/>
</dbReference>
<evidence type="ECO:0000313" key="2">
    <source>
        <dbReference type="EMBL" id="KAK0153740.1"/>
    </source>
</evidence>
<dbReference type="SUPFAM" id="SSF53098">
    <property type="entry name" value="Ribonuclease H-like"/>
    <property type="match status" value="1"/>
</dbReference>
<dbReference type="InterPro" id="IPR001584">
    <property type="entry name" value="Integrase_cat-core"/>
</dbReference>
<evidence type="ECO:0000259" key="1">
    <source>
        <dbReference type="PROSITE" id="PS50994"/>
    </source>
</evidence>
<dbReference type="GO" id="GO:0015074">
    <property type="term" value="P:DNA integration"/>
    <property type="evidence" value="ECO:0007669"/>
    <property type="project" value="InterPro"/>
</dbReference>
<dbReference type="InterPro" id="IPR012337">
    <property type="entry name" value="RNaseH-like_sf"/>
</dbReference>
<reference evidence="2" key="1">
    <citation type="journal article" date="2023" name="Front. Mar. Sci.">
        <title>A new Merluccius polli reference genome to investigate the effects of global change in West African waters.</title>
        <authorList>
            <person name="Mateo J.L."/>
            <person name="Blanco-Fernandez C."/>
            <person name="Garcia-Vazquez E."/>
            <person name="Machado-Schiaffino G."/>
        </authorList>
    </citation>
    <scope>NUCLEOTIDE SEQUENCE</scope>
    <source>
        <strain evidence="2">C29</strain>
        <tissue evidence="2">Fin</tissue>
    </source>
</reference>
<gene>
    <name evidence="2" type="primary">GIN1_5</name>
    <name evidence="2" type="ORF">N1851_004461</name>
</gene>